<keyword evidence="2" id="KW-1185">Reference proteome</keyword>
<evidence type="ECO:0008006" key="3">
    <source>
        <dbReference type="Google" id="ProtNLM"/>
    </source>
</evidence>
<dbReference type="EMBL" id="KV417643">
    <property type="protein sequence ID" value="KZP12739.1"/>
    <property type="molecule type" value="Genomic_DNA"/>
</dbReference>
<gene>
    <name evidence="1" type="ORF">FIBSPDRAFT_1049905</name>
</gene>
<evidence type="ECO:0000313" key="1">
    <source>
        <dbReference type="EMBL" id="KZP12739.1"/>
    </source>
</evidence>
<evidence type="ECO:0000313" key="2">
    <source>
        <dbReference type="Proteomes" id="UP000076532"/>
    </source>
</evidence>
<protein>
    <recommendedName>
        <fullName evidence="3">F-box domain-containing protein</fullName>
    </recommendedName>
</protein>
<organism evidence="1 2">
    <name type="scientific">Athelia psychrophila</name>
    <dbReference type="NCBI Taxonomy" id="1759441"/>
    <lineage>
        <taxon>Eukaryota</taxon>
        <taxon>Fungi</taxon>
        <taxon>Dikarya</taxon>
        <taxon>Basidiomycota</taxon>
        <taxon>Agaricomycotina</taxon>
        <taxon>Agaricomycetes</taxon>
        <taxon>Agaricomycetidae</taxon>
        <taxon>Atheliales</taxon>
        <taxon>Atheliaceae</taxon>
        <taxon>Athelia</taxon>
    </lineage>
</organism>
<proteinExistence type="predicted"/>
<name>A0A166BKP1_9AGAM</name>
<dbReference type="AlphaFoldDB" id="A0A166BKP1"/>
<reference evidence="1 2" key="1">
    <citation type="journal article" date="2016" name="Mol. Biol. Evol.">
        <title>Comparative Genomics of Early-Diverging Mushroom-Forming Fungi Provides Insights into the Origins of Lignocellulose Decay Capabilities.</title>
        <authorList>
            <person name="Nagy L.G."/>
            <person name="Riley R."/>
            <person name="Tritt A."/>
            <person name="Adam C."/>
            <person name="Daum C."/>
            <person name="Floudas D."/>
            <person name="Sun H."/>
            <person name="Yadav J.S."/>
            <person name="Pangilinan J."/>
            <person name="Larsson K.H."/>
            <person name="Matsuura K."/>
            <person name="Barry K."/>
            <person name="Labutti K."/>
            <person name="Kuo R."/>
            <person name="Ohm R.A."/>
            <person name="Bhattacharya S.S."/>
            <person name="Shirouzu T."/>
            <person name="Yoshinaga Y."/>
            <person name="Martin F.M."/>
            <person name="Grigoriev I.V."/>
            <person name="Hibbett D.S."/>
        </authorList>
    </citation>
    <scope>NUCLEOTIDE SEQUENCE [LARGE SCALE GENOMIC DNA]</scope>
    <source>
        <strain evidence="1 2">CBS 109695</strain>
    </source>
</reference>
<sequence>MALPVLNHLEISLDNFSQHATRFPVRLPTLGFLKIETCIPKALNRTIHTIHAASLIALSLSGWDGQEPEPNLSSRDLESNFPALQHLILGNITKKAPDLEMVSHMFPGIERLTCQMSPGKNFFIGPILATIDTTSSGDGSLRWPKLHTVAVSGSGTPLDASALHYKIYLMRDAGHPLRKLKLPKSVLVQADTKAMGYLRTTVAVEDFSLDWPTPFAGLHG</sequence>
<dbReference type="Proteomes" id="UP000076532">
    <property type="component" value="Unassembled WGS sequence"/>
</dbReference>
<accession>A0A166BKP1</accession>